<dbReference type="InterPro" id="IPR036390">
    <property type="entry name" value="WH_DNA-bd_sf"/>
</dbReference>
<dbReference type="AlphaFoldDB" id="A0A9J6PP14"/>
<dbReference type="SUPFAM" id="SSF46785">
    <property type="entry name" value="Winged helix' DNA-binding domain"/>
    <property type="match status" value="1"/>
</dbReference>
<comment type="caution">
    <text evidence="2">The sequence shown here is derived from an EMBL/GenBank/DDBJ whole genome shotgun (WGS) entry which is preliminary data.</text>
</comment>
<sequence>MRLTLHSDYALRTLMYVALAPERLVSIAEIAERYGISRNHLMRVVQELAQKGFLETRPGRAGGMKLAARPETIRLGAVVRDMEPDFALVECFHPNGNCRLAPDCQLGGVLDEALSAFLAVLDRYTVADLIAPANALRARLGLETTARQ</sequence>
<accession>A0A9J6PP14</accession>
<reference evidence="2" key="1">
    <citation type="submission" date="2022-06" db="EMBL/GenBank/DDBJ databases">
        <title>Isolation and Genomics of Futiania mangrovii gen. nov., sp. nov., a Rare and Metabolically-versatile member in the Class Alphaproteobacteria.</title>
        <authorList>
            <person name="Liu L."/>
            <person name="Huang W.-C."/>
            <person name="Pan J."/>
            <person name="Li J."/>
            <person name="Huang Y."/>
            <person name="Du H."/>
            <person name="Liu Y."/>
            <person name="Li M."/>
        </authorList>
    </citation>
    <scope>NUCLEOTIDE SEQUENCE</scope>
    <source>
        <strain evidence="2">FT118</strain>
    </source>
</reference>
<evidence type="ECO:0000313" key="2">
    <source>
        <dbReference type="EMBL" id="MCP1337834.1"/>
    </source>
</evidence>
<dbReference type="EMBL" id="JAMZFT010000004">
    <property type="protein sequence ID" value="MCP1337834.1"/>
    <property type="molecule type" value="Genomic_DNA"/>
</dbReference>
<dbReference type="PANTHER" id="PTHR33221">
    <property type="entry name" value="WINGED HELIX-TURN-HELIX TRANSCRIPTIONAL REGULATOR, RRF2 FAMILY"/>
    <property type="match status" value="1"/>
</dbReference>
<evidence type="ECO:0000313" key="3">
    <source>
        <dbReference type="Proteomes" id="UP001055804"/>
    </source>
</evidence>
<dbReference type="RefSeq" id="WP_269333795.1">
    <property type="nucleotide sequence ID" value="NZ_JAMZFT010000004.1"/>
</dbReference>
<dbReference type="NCBIfam" id="TIGR00738">
    <property type="entry name" value="rrf2_super"/>
    <property type="match status" value="1"/>
</dbReference>
<proteinExistence type="predicted"/>
<dbReference type="PROSITE" id="PS51197">
    <property type="entry name" value="HTH_RRF2_2"/>
    <property type="match status" value="1"/>
</dbReference>
<dbReference type="PANTHER" id="PTHR33221:SF4">
    <property type="entry name" value="HTH-TYPE TRANSCRIPTIONAL REPRESSOR NSRR"/>
    <property type="match status" value="1"/>
</dbReference>
<keyword evidence="3" id="KW-1185">Reference proteome</keyword>
<dbReference type="InterPro" id="IPR036388">
    <property type="entry name" value="WH-like_DNA-bd_sf"/>
</dbReference>
<dbReference type="GO" id="GO:0003700">
    <property type="term" value="F:DNA-binding transcription factor activity"/>
    <property type="evidence" value="ECO:0007669"/>
    <property type="project" value="TreeGrafter"/>
</dbReference>
<protein>
    <submittedName>
        <fullName evidence="2">Rrf2 family transcriptional regulator</fullName>
    </submittedName>
</protein>
<gene>
    <name evidence="2" type="ORF">NJQ99_15540</name>
</gene>
<dbReference type="GO" id="GO:0005829">
    <property type="term" value="C:cytosol"/>
    <property type="evidence" value="ECO:0007669"/>
    <property type="project" value="TreeGrafter"/>
</dbReference>
<dbReference type="Proteomes" id="UP001055804">
    <property type="component" value="Unassembled WGS sequence"/>
</dbReference>
<name>A0A9J6PP14_9PROT</name>
<dbReference type="Gene3D" id="1.10.10.10">
    <property type="entry name" value="Winged helix-like DNA-binding domain superfamily/Winged helix DNA-binding domain"/>
    <property type="match status" value="1"/>
</dbReference>
<keyword evidence="1" id="KW-0238">DNA-binding</keyword>
<organism evidence="2 3">
    <name type="scientific">Futiania mangrovi</name>
    <dbReference type="NCBI Taxonomy" id="2959716"/>
    <lineage>
        <taxon>Bacteria</taxon>
        <taxon>Pseudomonadati</taxon>
        <taxon>Pseudomonadota</taxon>
        <taxon>Alphaproteobacteria</taxon>
        <taxon>Futianiales</taxon>
        <taxon>Futianiaceae</taxon>
        <taxon>Futiania</taxon>
    </lineage>
</organism>
<dbReference type="GO" id="GO:0003677">
    <property type="term" value="F:DNA binding"/>
    <property type="evidence" value="ECO:0007669"/>
    <property type="project" value="UniProtKB-KW"/>
</dbReference>
<evidence type="ECO:0000256" key="1">
    <source>
        <dbReference type="ARBA" id="ARBA00023125"/>
    </source>
</evidence>
<dbReference type="Pfam" id="PF02082">
    <property type="entry name" value="Rrf2"/>
    <property type="match status" value="1"/>
</dbReference>
<dbReference type="InterPro" id="IPR000944">
    <property type="entry name" value="Tscrpt_reg_Rrf2"/>
</dbReference>